<keyword evidence="2" id="KW-1185">Reference proteome</keyword>
<protein>
    <submittedName>
        <fullName evidence="1">Uncharacterized protein</fullName>
    </submittedName>
</protein>
<evidence type="ECO:0000313" key="1">
    <source>
        <dbReference type="EMBL" id="KAL0867690.1"/>
    </source>
</evidence>
<comment type="caution">
    <text evidence="1">The sequence shown here is derived from an EMBL/GenBank/DDBJ whole genome shotgun (WGS) entry which is preliminary data.</text>
</comment>
<sequence>AFMDCERELVYALTRRTEVPPKAKIQDAAACLGYRGRGGKSYLYQGHEWMPIEEADEDEFWNPKEHYIKFRKDLREANQVLKLQQSRKKIASKAGTVEIDYNVEKNILL</sequence>
<dbReference type="Proteomes" id="UP001549920">
    <property type="component" value="Unassembled WGS sequence"/>
</dbReference>
<feature type="non-terminal residue" evidence="1">
    <location>
        <position position="1"/>
    </location>
</feature>
<evidence type="ECO:0000313" key="2">
    <source>
        <dbReference type="Proteomes" id="UP001549920"/>
    </source>
</evidence>
<reference evidence="1 2" key="1">
    <citation type="submission" date="2024-06" db="EMBL/GenBank/DDBJ databases">
        <title>A chromosome-level genome assembly of beet webworm, Loxostege sticticalis.</title>
        <authorList>
            <person name="Zhang Y."/>
        </authorList>
    </citation>
    <scope>NUCLEOTIDE SEQUENCE [LARGE SCALE GENOMIC DNA]</scope>
    <source>
        <strain evidence="1">AQ026</strain>
        <tissue evidence="1">Whole body</tissue>
    </source>
</reference>
<proteinExistence type="predicted"/>
<organism evidence="1 2">
    <name type="scientific">Loxostege sticticalis</name>
    <name type="common">Beet webworm moth</name>
    <dbReference type="NCBI Taxonomy" id="481309"/>
    <lineage>
        <taxon>Eukaryota</taxon>
        <taxon>Metazoa</taxon>
        <taxon>Ecdysozoa</taxon>
        <taxon>Arthropoda</taxon>
        <taxon>Hexapoda</taxon>
        <taxon>Insecta</taxon>
        <taxon>Pterygota</taxon>
        <taxon>Neoptera</taxon>
        <taxon>Endopterygota</taxon>
        <taxon>Lepidoptera</taxon>
        <taxon>Glossata</taxon>
        <taxon>Ditrysia</taxon>
        <taxon>Pyraloidea</taxon>
        <taxon>Crambidae</taxon>
        <taxon>Pyraustinae</taxon>
        <taxon>Loxostege</taxon>
    </lineage>
</organism>
<dbReference type="EMBL" id="JBEUOH010000022">
    <property type="protein sequence ID" value="KAL0867690.1"/>
    <property type="molecule type" value="Genomic_DNA"/>
</dbReference>
<name>A0ABR3HBB1_LOXSC</name>
<gene>
    <name evidence="1" type="ORF">ABMA27_008427</name>
</gene>
<accession>A0ABR3HBB1</accession>